<dbReference type="Pfam" id="PF08340">
    <property type="entry name" value="YicC-like_C"/>
    <property type="match status" value="1"/>
</dbReference>
<proteinExistence type="inferred from homology"/>
<evidence type="ECO:0000256" key="1">
    <source>
        <dbReference type="ARBA" id="ARBA00001968"/>
    </source>
</evidence>
<name>A0A1S7LLR7_MAGMO</name>
<feature type="domain" description="Endoribonuclease YicC-like N-terminal" evidence="6">
    <location>
        <begin position="3"/>
        <end position="161"/>
    </location>
</feature>
<keyword evidence="2" id="KW-0540">Nuclease</keyword>
<feature type="domain" description="Endoribonuclease YicC-like C-terminal" evidence="7">
    <location>
        <begin position="178"/>
        <end position="296"/>
    </location>
</feature>
<dbReference type="GO" id="GO:0004521">
    <property type="term" value="F:RNA endonuclease activity"/>
    <property type="evidence" value="ECO:0007669"/>
    <property type="project" value="InterPro"/>
</dbReference>
<dbReference type="NCBIfam" id="TIGR00255">
    <property type="entry name" value="YicC/YloC family endoribonuclease"/>
    <property type="match status" value="1"/>
</dbReference>
<dbReference type="InterPro" id="IPR013527">
    <property type="entry name" value="YicC-like_N"/>
</dbReference>
<dbReference type="AlphaFoldDB" id="A0A1S7LLR7"/>
<dbReference type="PANTHER" id="PTHR30636">
    <property type="entry name" value="UPF0701 PROTEIN YICC"/>
    <property type="match status" value="1"/>
</dbReference>
<dbReference type="Pfam" id="PF03755">
    <property type="entry name" value="YicC-like_N"/>
    <property type="match status" value="1"/>
</dbReference>
<evidence type="ECO:0000256" key="2">
    <source>
        <dbReference type="ARBA" id="ARBA00022722"/>
    </source>
</evidence>
<dbReference type="InterPro" id="IPR013551">
    <property type="entry name" value="YicC-like_C"/>
</dbReference>
<keyword evidence="3" id="KW-0255">Endonuclease</keyword>
<comment type="similarity">
    <text evidence="5">Belongs to the YicC/YloC family.</text>
</comment>
<keyword evidence="4" id="KW-0378">Hydrolase</keyword>
<dbReference type="PANTHER" id="PTHR30636:SF3">
    <property type="entry name" value="UPF0701 PROTEIN YICC"/>
    <property type="match status" value="1"/>
</dbReference>
<comment type="cofactor">
    <cofactor evidence="1">
        <name>a divalent metal cation</name>
        <dbReference type="ChEBI" id="CHEBI:60240"/>
    </cofactor>
</comment>
<dbReference type="EMBL" id="LO017727">
    <property type="protein sequence ID" value="CRH07845.1"/>
    <property type="molecule type" value="Genomic_DNA"/>
</dbReference>
<evidence type="ECO:0000256" key="5">
    <source>
        <dbReference type="ARBA" id="ARBA00035648"/>
    </source>
</evidence>
<gene>
    <name evidence="8" type="ORF">MAGMO_3715</name>
</gene>
<protein>
    <recommendedName>
        <fullName evidence="9">YicC family protein</fullName>
    </recommendedName>
</protein>
<reference evidence="8" key="1">
    <citation type="submission" date="2015-04" db="EMBL/GenBank/DDBJ databases">
        <authorList>
            <person name="Syromyatnikov M.Y."/>
            <person name="Popov V.N."/>
        </authorList>
    </citation>
    <scope>NUCLEOTIDE SEQUENCE</scope>
    <source>
        <strain evidence="8">MO-1</strain>
    </source>
</reference>
<evidence type="ECO:0000259" key="7">
    <source>
        <dbReference type="Pfam" id="PF08340"/>
    </source>
</evidence>
<evidence type="ECO:0008006" key="9">
    <source>
        <dbReference type="Google" id="ProtNLM"/>
    </source>
</evidence>
<organism evidence="8">
    <name type="scientific">Magnetococcus massalia (strain MO-1)</name>
    <dbReference type="NCBI Taxonomy" id="451514"/>
    <lineage>
        <taxon>Bacteria</taxon>
        <taxon>Pseudomonadati</taxon>
        <taxon>Pseudomonadota</taxon>
        <taxon>Magnetococcia</taxon>
        <taxon>Magnetococcales</taxon>
        <taxon>Magnetococcaceae</taxon>
        <taxon>Magnetococcus</taxon>
    </lineage>
</organism>
<evidence type="ECO:0000313" key="8">
    <source>
        <dbReference type="EMBL" id="CRH07845.1"/>
    </source>
</evidence>
<sequence length="296" mass="34026">MAASMTGMARSEGSADGITLAWRLRSVNQRYFEVSFRLPEFFLDDEIAYKKILQGHFARGSLEAVLSMQVDKRDSRTLTLNSDQLQQLLSLEKQLVQQLPGDRREPLSHQQLLAWSGVVEEKQQLWDEAQQKQIRERATELLQEACAGLAQFRAREGASLKGIILDRLTDLEALSDRVEARLPAVREALKVKIDNRIQELTDQPVEPQRLAQEFAFLLNKMDITEELDRLRIHIQEMRSTIENGEPIGRRLDFLCQEVNRESNTLCSKPQDTEISRIGVDMKVTVEKIREQVQNLE</sequence>
<dbReference type="GO" id="GO:0016787">
    <property type="term" value="F:hydrolase activity"/>
    <property type="evidence" value="ECO:0007669"/>
    <property type="project" value="UniProtKB-KW"/>
</dbReference>
<dbReference type="InterPro" id="IPR005229">
    <property type="entry name" value="YicC/YloC-like"/>
</dbReference>
<evidence type="ECO:0000256" key="4">
    <source>
        <dbReference type="ARBA" id="ARBA00022801"/>
    </source>
</evidence>
<accession>A0A1S7LLR7</accession>
<evidence type="ECO:0000256" key="3">
    <source>
        <dbReference type="ARBA" id="ARBA00022759"/>
    </source>
</evidence>
<evidence type="ECO:0000259" key="6">
    <source>
        <dbReference type="Pfam" id="PF03755"/>
    </source>
</evidence>